<keyword evidence="8" id="KW-1185">Reference proteome</keyword>
<name>A0A922S3X9_SCHHA</name>
<dbReference type="GO" id="GO:0007009">
    <property type="term" value="P:plasma membrane organization"/>
    <property type="evidence" value="ECO:0007669"/>
    <property type="project" value="TreeGrafter"/>
</dbReference>
<dbReference type="Gene3D" id="2.60.40.150">
    <property type="entry name" value="C2 domain"/>
    <property type="match status" value="1"/>
</dbReference>
<reference evidence="7" key="1">
    <citation type="journal article" date="2012" name="Nat. Genet.">
        <title>Whole-genome sequence of Schistosoma haematobium.</title>
        <authorList>
            <person name="Young N.D."/>
            <person name="Jex A.R."/>
            <person name="Li B."/>
            <person name="Liu S."/>
            <person name="Yang L."/>
            <person name="Xiong Z."/>
            <person name="Li Y."/>
            <person name="Cantacessi C."/>
            <person name="Hall R.S."/>
            <person name="Xu X."/>
            <person name="Chen F."/>
            <person name="Wu X."/>
            <person name="Zerlotini A."/>
            <person name="Oliveira G."/>
            <person name="Hofmann A."/>
            <person name="Zhang G."/>
            <person name="Fang X."/>
            <person name="Kang Y."/>
            <person name="Campbell B.E."/>
            <person name="Loukas A."/>
            <person name="Ranganathan S."/>
            <person name="Rollinson D."/>
            <person name="Rinaldi G."/>
            <person name="Brindley P.J."/>
            <person name="Yang H."/>
            <person name="Wang J."/>
            <person name="Wang J."/>
            <person name="Gasser R.B."/>
        </authorList>
    </citation>
    <scope>NUCLEOTIDE SEQUENCE</scope>
</reference>
<dbReference type="RefSeq" id="XP_051072567.1">
    <property type="nucleotide sequence ID" value="XM_051212385.1"/>
</dbReference>
<dbReference type="PANTHER" id="PTHR12546">
    <property type="entry name" value="FER-1-LIKE"/>
    <property type="match status" value="1"/>
</dbReference>
<dbReference type="SMART" id="SM01202">
    <property type="entry name" value="FerI"/>
    <property type="match status" value="1"/>
</dbReference>
<dbReference type="SUPFAM" id="SSF49562">
    <property type="entry name" value="C2 domain (Calcium/lipid-binding domain, CaLB)"/>
    <property type="match status" value="1"/>
</dbReference>
<comment type="caution">
    <text evidence="7">The sequence shown here is derived from an EMBL/GenBank/DDBJ whole genome shotgun (WGS) entry which is preliminary data.</text>
</comment>
<proteinExistence type="predicted"/>
<keyword evidence="2" id="KW-0812">Transmembrane</keyword>
<keyword evidence="5" id="KW-0472">Membrane</keyword>
<evidence type="ECO:0000256" key="4">
    <source>
        <dbReference type="ARBA" id="ARBA00022989"/>
    </source>
</evidence>
<keyword evidence="3" id="KW-0677">Repeat</keyword>
<dbReference type="Proteomes" id="UP000471633">
    <property type="component" value="Unassembled WGS sequence"/>
</dbReference>
<reference evidence="7" key="2">
    <citation type="journal article" date="2019" name="Gigascience">
        <title>High-quality Schistosoma haematobium genome achieved by single-molecule and long-range sequencing.</title>
        <authorList>
            <person name="Stroehlein A.J."/>
            <person name="Korhonen P.K."/>
            <person name="Chong T.M."/>
            <person name="Lim Y.L."/>
            <person name="Chan K.G."/>
            <person name="Webster B."/>
            <person name="Rollinson D."/>
            <person name="Brindley P.J."/>
            <person name="Gasser R.B."/>
            <person name="Young N.D."/>
        </authorList>
    </citation>
    <scope>NUCLEOTIDE SEQUENCE</scope>
</reference>
<reference evidence="7" key="3">
    <citation type="submission" date="2021-06" db="EMBL/GenBank/DDBJ databases">
        <title>Chromosome-level genome assembly for S. haematobium.</title>
        <authorList>
            <person name="Stroehlein A.J."/>
        </authorList>
    </citation>
    <scope>NUCLEOTIDE SEQUENCE</scope>
</reference>
<sequence>MGGRESTICTGKKRSAYYIHAWSNCLQIKSVPGINVVEARKLVGTNINPMITVTVGKSVQKTVTKYSTNCPFYDNYFAFDFARPKISVLTEIIRIRVFNMRSHPLARLLPGKLIGEFITDVQTVYNEKDHAVLNKWAVIIDPKDPWKGPTGYVKLDMHVIEEGHQVKRIRREKPDHDEIIENHLLLPRYTGMTQKRIMLSMKVSIYQAEDLPPMNTEISNKIRKAFVGENTPNLDSYVEVSYAGHTVSIVIILVMCFGFS</sequence>
<reference evidence="7" key="4">
    <citation type="journal article" date="2022" name="PLoS Pathog.">
        <title>Chromosome-level genome of Schistosoma haematobium underpins genome-wide explorations of molecular variation.</title>
        <authorList>
            <person name="Stroehlein A.J."/>
            <person name="Korhonen P.K."/>
            <person name="Lee V.V."/>
            <person name="Ralph S.A."/>
            <person name="Mentink-Kane M."/>
            <person name="You H."/>
            <person name="McManus D.P."/>
            <person name="Tchuente L.T."/>
            <person name="Stothard J.R."/>
            <person name="Kaur P."/>
            <person name="Dudchenko O."/>
            <person name="Aiden E.L."/>
            <person name="Yang B."/>
            <person name="Yang H."/>
            <person name="Emery A.M."/>
            <person name="Webster B.L."/>
            <person name="Brindley P.J."/>
            <person name="Rollinson D."/>
            <person name="Chang B.C.H."/>
            <person name="Gasser R.B."/>
            <person name="Young N.D."/>
        </authorList>
    </citation>
    <scope>NUCLEOTIDE SEQUENCE</scope>
</reference>
<protein>
    <submittedName>
        <fullName evidence="7">Dysferlin, limb girdle muscular dystrophy 2B (Autosomal recessive), variant 2</fullName>
    </submittedName>
</protein>
<evidence type="ECO:0000256" key="1">
    <source>
        <dbReference type="ARBA" id="ARBA00004167"/>
    </source>
</evidence>
<dbReference type="SMART" id="SM00239">
    <property type="entry name" value="C2"/>
    <property type="match status" value="1"/>
</dbReference>
<dbReference type="InterPro" id="IPR012968">
    <property type="entry name" value="FerIin_dom"/>
</dbReference>
<evidence type="ECO:0000313" key="8">
    <source>
        <dbReference type="Proteomes" id="UP000471633"/>
    </source>
</evidence>
<accession>A0A922S3X9</accession>
<dbReference type="AlphaFoldDB" id="A0A922S3X9"/>
<dbReference type="InterPro" id="IPR035892">
    <property type="entry name" value="C2_domain_sf"/>
</dbReference>
<gene>
    <name evidence="7" type="primary">FER1L6_1</name>
    <name evidence="7" type="ORF">MS3_00004463</name>
</gene>
<feature type="domain" description="C2" evidence="6">
    <location>
        <begin position="2"/>
        <end position="137"/>
    </location>
</feature>
<dbReference type="InterPro" id="IPR000008">
    <property type="entry name" value="C2_dom"/>
</dbReference>
<evidence type="ECO:0000256" key="2">
    <source>
        <dbReference type="ARBA" id="ARBA00022692"/>
    </source>
</evidence>
<evidence type="ECO:0000256" key="5">
    <source>
        <dbReference type="ARBA" id="ARBA00023136"/>
    </source>
</evidence>
<comment type="subcellular location">
    <subcellularLocation>
        <location evidence="1">Membrane</location>
        <topology evidence="1">Single-pass membrane protein</topology>
    </subcellularLocation>
</comment>
<dbReference type="GO" id="GO:0016020">
    <property type="term" value="C:membrane"/>
    <property type="evidence" value="ECO:0007669"/>
    <property type="project" value="UniProtKB-SubCell"/>
</dbReference>
<dbReference type="Pfam" id="PF08151">
    <property type="entry name" value="FerI"/>
    <property type="match status" value="1"/>
</dbReference>
<dbReference type="PANTHER" id="PTHR12546:SF60">
    <property type="entry name" value="MISFIRE, ISOFORM F"/>
    <property type="match status" value="1"/>
</dbReference>
<organism evidence="7 8">
    <name type="scientific">Schistosoma haematobium</name>
    <name type="common">Blood fluke</name>
    <dbReference type="NCBI Taxonomy" id="6185"/>
    <lineage>
        <taxon>Eukaryota</taxon>
        <taxon>Metazoa</taxon>
        <taxon>Spiralia</taxon>
        <taxon>Lophotrochozoa</taxon>
        <taxon>Platyhelminthes</taxon>
        <taxon>Trematoda</taxon>
        <taxon>Digenea</taxon>
        <taxon>Strigeidida</taxon>
        <taxon>Schistosomatoidea</taxon>
        <taxon>Schistosomatidae</taxon>
        <taxon>Schistosoma</taxon>
    </lineage>
</organism>
<dbReference type="InterPro" id="IPR037721">
    <property type="entry name" value="Ferlin"/>
</dbReference>
<dbReference type="CTD" id="24593791"/>
<evidence type="ECO:0000313" key="7">
    <source>
        <dbReference type="EMBL" id="KAH9592593.1"/>
    </source>
</evidence>
<evidence type="ECO:0000256" key="3">
    <source>
        <dbReference type="ARBA" id="ARBA00022737"/>
    </source>
</evidence>
<dbReference type="PROSITE" id="PS50004">
    <property type="entry name" value="C2"/>
    <property type="match status" value="1"/>
</dbReference>
<dbReference type="GeneID" id="24593791"/>
<evidence type="ECO:0000259" key="6">
    <source>
        <dbReference type="PROSITE" id="PS50004"/>
    </source>
</evidence>
<dbReference type="EMBL" id="AMPZ03000002">
    <property type="protein sequence ID" value="KAH9592593.1"/>
    <property type="molecule type" value="Genomic_DNA"/>
</dbReference>
<keyword evidence="4" id="KW-1133">Transmembrane helix</keyword>
<dbReference type="Pfam" id="PF00168">
    <property type="entry name" value="C2"/>
    <property type="match status" value="1"/>
</dbReference>